<dbReference type="InterPro" id="IPR003613">
    <property type="entry name" value="Ubox_domain"/>
</dbReference>
<dbReference type="Pfam" id="PF04564">
    <property type="entry name" value="U-box"/>
    <property type="match status" value="1"/>
</dbReference>
<gene>
    <name evidence="2" type="ORF">XAT740_LOCUS38551</name>
</gene>
<dbReference type="Proteomes" id="UP000663828">
    <property type="component" value="Unassembled WGS sequence"/>
</dbReference>
<dbReference type="Gene3D" id="3.30.460.10">
    <property type="entry name" value="Beta Polymerase, domain 2"/>
    <property type="match status" value="1"/>
</dbReference>
<evidence type="ECO:0000313" key="3">
    <source>
        <dbReference type="Proteomes" id="UP000663828"/>
    </source>
</evidence>
<dbReference type="SUPFAM" id="SSF81301">
    <property type="entry name" value="Nucleotidyltransferase"/>
    <property type="match status" value="1"/>
</dbReference>
<dbReference type="InterPro" id="IPR029526">
    <property type="entry name" value="PGBD"/>
</dbReference>
<dbReference type="AlphaFoldDB" id="A0A815RQW1"/>
<dbReference type="PANTHER" id="PTHR46599">
    <property type="entry name" value="PIGGYBAC TRANSPOSABLE ELEMENT-DERIVED PROTEIN 4"/>
    <property type="match status" value="1"/>
</dbReference>
<dbReference type="SMART" id="SM00504">
    <property type="entry name" value="Ubox"/>
    <property type="match status" value="1"/>
</dbReference>
<feature type="domain" description="U-box" evidence="1">
    <location>
        <begin position="14"/>
        <end position="86"/>
    </location>
</feature>
<protein>
    <recommendedName>
        <fullName evidence="1">U-box domain-containing protein</fullName>
    </recommendedName>
</protein>
<keyword evidence="3" id="KW-1185">Reference proteome</keyword>
<evidence type="ECO:0000259" key="1">
    <source>
        <dbReference type="PROSITE" id="PS51698"/>
    </source>
</evidence>
<dbReference type="EMBL" id="CAJNOR010004177">
    <property type="protein sequence ID" value="CAF1481382.1"/>
    <property type="molecule type" value="Genomic_DNA"/>
</dbReference>
<dbReference type="Gene3D" id="3.30.40.10">
    <property type="entry name" value="Zinc/RING finger domain, C3HC4 (zinc finger)"/>
    <property type="match status" value="1"/>
</dbReference>
<accession>A0A815RQW1</accession>
<dbReference type="Gene3D" id="3.90.228.10">
    <property type="match status" value="1"/>
</dbReference>
<dbReference type="CDD" id="cd16655">
    <property type="entry name" value="RING-Ubox_WDSUB1-like"/>
    <property type="match status" value="1"/>
</dbReference>
<sequence length="1134" mass="130755">MFSTLMQPSDAHVDPPEELLCPITLSLFQDPVVCEDGFTYERQAIHRWLRDGGKSPMTNLPLGQRFLPNQNMKSRVLEWKERQASSLVMPLSFHLHDALYVIKSPELDQLRPMIHRSLRHLSEQFQIVRVERNVNERLWESYAAKRKAMTDQGIQIHEAYGFHGCTSIANLDAILQRNFDPMLSNGGPCGKGIYLSSAIVYPVQTNKITWTDEEKTQCKIIAARAVFGNCVVGTEELRHAPHGAHSTFTLAMGGHVFCIYDAAQIYPELVVHLKRIAVLEDPDITDWSMAASEAIAKAGAIEMVEPILSNPLIEFYESPGHPCEYKLPGAEKRRGRIVGKDEDGKIAVFPGRVDRVSDDDDNEVQAIRGEEVVLVEKDQVFPDDRIPIALPWKGQGICFSAPHLSEPLVEILEENIEGLTANKRGMKTTFLSVFSTYRLYGGINDIDVTYGQYPKVMKDIAEAVGFGPVEIVAGIKTQWGTGKFVMEGNPIQSFSVRWTPELTENRIKTHIISNDLVDNLITMDFTCNSVAFDPVQDIFIDASGYGLYDIQKRLIRVPVSRDQWDLWYYQNKRKPFRYWKMRMLNYSAASNEFHDFMCQKSVESLEDNTEGGAEKLLNVICKVTRYRSHVLPKFKKLFCQEMNEAEKRQVIAKGATERVWKAIAEANREGQAYGAQTPIEFWSYIFSENLVKQIVYETNRYAEIIGNTSKPRQWYSRINKWQSTNTKEFNVFLGILILQGIIRKPELQMYFTTDELLSTPIFKRIMTADRFLLLLRMLHFETNEGPDTKLKKIWPVIECLRSSFKKLHKPGRLLCVDESLHLYKGRLSWKQVIPTKRARFGFRFYMLCDTNGYILDFIIYTGADTNYKENFSDLSLSSRVVLTLVEDYLDLGHCIFMDNYYSSPKLFLQLIKQKIDAAGTVRSNCIGLPIDFKRIKVHKNEQIVRYYKKLTAVKWLDKKFVTMLPTYHNDDVTTVHKRNKQIEVPVCVHDYNVTMGGVDLADQQLAPYCVPRKLLKKYYKKIFMILLDLATLNSYHLYKIQTHQTNHNIMTQLQFLIALAYSLLESNCMVFQLDVIFRQQFPLARPHNIHEDDVLFAVIQQLKVIEDDMEQHMNVQFAMLVFALIHVFEFIIPY</sequence>
<dbReference type="Pfam" id="PF13843">
    <property type="entry name" value="DDE_Tnp_1_7"/>
    <property type="match status" value="1"/>
</dbReference>
<dbReference type="SUPFAM" id="SSF56399">
    <property type="entry name" value="ADP-ribosylation"/>
    <property type="match status" value="1"/>
</dbReference>
<dbReference type="InterPro" id="IPR043519">
    <property type="entry name" value="NT_sf"/>
</dbReference>
<name>A0A815RQW1_ADIRI</name>
<dbReference type="PROSITE" id="PS51698">
    <property type="entry name" value="U_BOX"/>
    <property type="match status" value="1"/>
</dbReference>
<evidence type="ECO:0000313" key="2">
    <source>
        <dbReference type="EMBL" id="CAF1481382.1"/>
    </source>
</evidence>
<proteinExistence type="predicted"/>
<dbReference type="GO" id="GO:0016567">
    <property type="term" value="P:protein ubiquitination"/>
    <property type="evidence" value="ECO:0007669"/>
    <property type="project" value="InterPro"/>
</dbReference>
<organism evidence="2 3">
    <name type="scientific">Adineta ricciae</name>
    <name type="common">Rotifer</name>
    <dbReference type="NCBI Taxonomy" id="249248"/>
    <lineage>
        <taxon>Eukaryota</taxon>
        <taxon>Metazoa</taxon>
        <taxon>Spiralia</taxon>
        <taxon>Gnathifera</taxon>
        <taxon>Rotifera</taxon>
        <taxon>Eurotatoria</taxon>
        <taxon>Bdelloidea</taxon>
        <taxon>Adinetida</taxon>
        <taxon>Adinetidae</taxon>
        <taxon>Adineta</taxon>
    </lineage>
</organism>
<dbReference type="InterPro" id="IPR013083">
    <property type="entry name" value="Znf_RING/FYVE/PHD"/>
</dbReference>
<dbReference type="GO" id="GO:0004842">
    <property type="term" value="F:ubiquitin-protein transferase activity"/>
    <property type="evidence" value="ECO:0007669"/>
    <property type="project" value="InterPro"/>
</dbReference>
<dbReference type="PANTHER" id="PTHR46599:SF3">
    <property type="entry name" value="PIGGYBAC TRANSPOSABLE ELEMENT-DERIVED PROTEIN 4"/>
    <property type="match status" value="1"/>
</dbReference>
<reference evidence="2" key="1">
    <citation type="submission" date="2021-02" db="EMBL/GenBank/DDBJ databases">
        <authorList>
            <person name="Nowell W R."/>
        </authorList>
    </citation>
    <scope>NUCLEOTIDE SEQUENCE</scope>
</reference>
<dbReference type="SUPFAM" id="SSF57850">
    <property type="entry name" value="RING/U-box"/>
    <property type="match status" value="1"/>
</dbReference>
<comment type="caution">
    <text evidence="2">The sequence shown here is derived from an EMBL/GenBank/DDBJ whole genome shotgun (WGS) entry which is preliminary data.</text>
</comment>